<proteinExistence type="predicted"/>
<evidence type="ECO:0008006" key="3">
    <source>
        <dbReference type="Google" id="ProtNLM"/>
    </source>
</evidence>
<evidence type="ECO:0000313" key="2">
    <source>
        <dbReference type="Proteomes" id="UP000191089"/>
    </source>
</evidence>
<accession>A0ABX3MBC8</accession>
<dbReference type="Proteomes" id="UP000191089">
    <property type="component" value="Unassembled WGS sequence"/>
</dbReference>
<gene>
    <name evidence="1" type="ORF">Xcaj_15945</name>
</gene>
<name>A0ABX3MBC8_9XANT</name>
<protein>
    <recommendedName>
        <fullName evidence="3">Transposase</fullName>
    </recommendedName>
</protein>
<dbReference type="EMBL" id="LOKQ01000281">
    <property type="protein sequence ID" value="OOX10454.1"/>
    <property type="molecule type" value="Genomic_DNA"/>
</dbReference>
<reference evidence="1 2" key="1">
    <citation type="submission" date="2015-12" db="EMBL/GenBank/DDBJ databases">
        <authorList>
            <person name="Bansal K."/>
            <person name="Midha S."/>
            <person name="Patil P.B."/>
        </authorList>
    </citation>
    <scope>NUCLEOTIDE SEQUENCE [LARGE SCALE GENOMIC DNA]</scope>
    <source>
        <strain evidence="1 2">LMG558</strain>
    </source>
</reference>
<organism evidence="1 2">
    <name type="scientific">Xanthomonas axonopodis pv. cajani</name>
    <dbReference type="NCBI Taxonomy" id="487827"/>
    <lineage>
        <taxon>Bacteria</taxon>
        <taxon>Pseudomonadati</taxon>
        <taxon>Pseudomonadota</taxon>
        <taxon>Gammaproteobacteria</taxon>
        <taxon>Lysobacterales</taxon>
        <taxon>Lysobacteraceae</taxon>
        <taxon>Xanthomonas</taxon>
    </lineage>
</organism>
<keyword evidence="2" id="KW-1185">Reference proteome</keyword>
<comment type="caution">
    <text evidence="1">The sequence shown here is derived from an EMBL/GenBank/DDBJ whole genome shotgun (WGS) entry which is preliminary data.</text>
</comment>
<sequence length="164" mass="18791">MRQLWNDVMFAANQRDIATSERDMRRLNLLGLGRETAHRQPFGACIGARRCQKTKLVAPVDWEIARTVLVASPSGYFELLEIALSQFRHARIRRKGCRQNRTQSAALNKKMRNKLNKTLEEVAVPFTLGAIKWRQSRRSFSTDRHARNCPRSLLVAAQANAMTQ</sequence>
<evidence type="ECO:0000313" key="1">
    <source>
        <dbReference type="EMBL" id="OOX10454.1"/>
    </source>
</evidence>